<feature type="transmembrane region" description="Helical" evidence="1">
    <location>
        <begin position="24"/>
        <end position="47"/>
    </location>
</feature>
<evidence type="ECO:0000256" key="1">
    <source>
        <dbReference type="SAM" id="Phobius"/>
    </source>
</evidence>
<dbReference type="EMBL" id="AEOH01000037">
    <property type="protein sequence ID" value="EFS97376.1"/>
    <property type="molecule type" value="Genomic_DNA"/>
</dbReference>
<dbReference type="Proteomes" id="UP000005391">
    <property type="component" value="Unassembled WGS sequence"/>
</dbReference>
<comment type="caution">
    <text evidence="2">The sequence shown here is derived from an EMBL/GenBank/DDBJ whole genome shotgun (WGS) entry which is preliminary data.</text>
</comment>
<keyword evidence="1" id="KW-0812">Transmembrane</keyword>
<dbReference type="HOGENOM" id="CLU_3115877_0_0_10"/>
<keyword evidence="1" id="KW-0472">Membrane</keyword>
<evidence type="ECO:0000313" key="2">
    <source>
        <dbReference type="EMBL" id="EFS97376.1"/>
    </source>
</evidence>
<proteinExistence type="predicted"/>
<accession>E4MSI6</accession>
<dbReference type="AlphaFoldDB" id="E4MSI6"/>
<protein>
    <submittedName>
        <fullName evidence="2">Uncharacterized protein</fullName>
    </submittedName>
</protein>
<gene>
    <name evidence="2" type="ORF">HMPREF1977_1359</name>
</gene>
<sequence>MLTACVVHTFGIFFITLPSKANSFFSFLPFIPLLNLLLISFFFDFYFSHT</sequence>
<reference evidence="2 3" key="1">
    <citation type="submission" date="2010-10" db="EMBL/GenBank/DDBJ databases">
        <authorList>
            <person name="Muzny D."/>
            <person name="Qin X."/>
            <person name="Deng J."/>
            <person name="Jiang H."/>
            <person name="Liu Y."/>
            <person name="Qu J."/>
            <person name="Song X.-Z."/>
            <person name="Zhang L."/>
            <person name="Thornton R."/>
            <person name="Coyle M."/>
            <person name="Francisco L."/>
            <person name="Jackson L."/>
            <person name="Javaid M."/>
            <person name="Korchina V."/>
            <person name="Kovar C."/>
            <person name="Mata R."/>
            <person name="Mathew T."/>
            <person name="Ngo R."/>
            <person name="Nguyen L."/>
            <person name="Nguyen N."/>
            <person name="Okwuonu G."/>
            <person name="Ongeri F."/>
            <person name="Pham C."/>
            <person name="Simmons D."/>
            <person name="Wilczek-Boney K."/>
            <person name="Hale W."/>
            <person name="Jakkamsetti A."/>
            <person name="Pham P."/>
            <person name="Ruth R."/>
            <person name="San Lucas F."/>
            <person name="Warren J."/>
            <person name="Zhang J."/>
            <person name="Zhao Z."/>
            <person name="Zhou C."/>
            <person name="Zhu D."/>
            <person name="Lee S."/>
            <person name="Bess C."/>
            <person name="Blankenburg K."/>
            <person name="Forbes L."/>
            <person name="Fu Q."/>
            <person name="Gubbala S."/>
            <person name="Hirani K."/>
            <person name="Jayaseelan J.C."/>
            <person name="Lara F."/>
            <person name="Munidasa M."/>
            <person name="Palculict T."/>
            <person name="Patil S."/>
            <person name="Pu L.-L."/>
            <person name="Saada N."/>
            <person name="Tang L."/>
            <person name="Weissenberger G."/>
            <person name="Zhu Y."/>
            <person name="Hemphill L."/>
            <person name="Shang Y."/>
            <person name="Youmans B."/>
            <person name="Ayvaz T."/>
            <person name="Ross M."/>
            <person name="Santibanez J."/>
            <person name="Aqrawi P."/>
            <person name="Gross S."/>
            <person name="Joshi V."/>
            <person name="Fowler G."/>
            <person name="Nazareth L."/>
            <person name="Reid J."/>
            <person name="Worley K."/>
            <person name="Petrosino J."/>
            <person name="Highlander S."/>
            <person name="Gibbs R."/>
        </authorList>
    </citation>
    <scope>NUCLEOTIDE SEQUENCE [LARGE SCALE GENOMIC DNA]</scope>
    <source>
        <strain evidence="2 3">F0287</strain>
    </source>
</reference>
<organism evidence="2 3">
    <name type="scientific">Capnocytophaga ochracea F0287</name>
    <dbReference type="NCBI Taxonomy" id="873517"/>
    <lineage>
        <taxon>Bacteria</taxon>
        <taxon>Pseudomonadati</taxon>
        <taxon>Bacteroidota</taxon>
        <taxon>Flavobacteriia</taxon>
        <taxon>Flavobacteriales</taxon>
        <taxon>Flavobacteriaceae</taxon>
        <taxon>Capnocytophaga</taxon>
    </lineage>
</organism>
<keyword evidence="1" id="KW-1133">Transmembrane helix</keyword>
<evidence type="ECO:0000313" key="3">
    <source>
        <dbReference type="Proteomes" id="UP000005391"/>
    </source>
</evidence>
<name>E4MSI6_CAPOC</name>